<dbReference type="FunFam" id="1.10.10.10:FF:000322">
    <property type="entry name" value="Probable disease resistance protein At1g63360"/>
    <property type="match status" value="1"/>
</dbReference>
<dbReference type="InterPro" id="IPR027417">
    <property type="entry name" value="P-loop_NTPase"/>
</dbReference>
<dbReference type="InterPro" id="IPR041118">
    <property type="entry name" value="Rx_N"/>
</dbReference>
<keyword evidence="3" id="KW-0433">Leucine-rich repeat</keyword>
<dbReference type="InterPro" id="IPR042197">
    <property type="entry name" value="Apaf_helical"/>
</dbReference>
<dbReference type="InterPro" id="IPR058922">
    <property type="entry name" value="WHD_DRP"/>
</dbReference>
<evidence type="ECO:0000259" key="10">
    <source>
        <dbReference type="Pfam" id="PF00931"/>
    </source>
</evidence>
<dbReference type="SUPFAM" id="SSF52540">
    <property type="entry name" value="P-loop containing nucleoside triphosphate hydrolases"/>
    <property type="match status" value="1"/>
</dbReference>
<dbReference type="Proteomes" id="UP000224567">
    <property type="component" value="Unassembled WGS sequence"/>
</dbReference>
<dbReference type="SUPFAM" id="SSF52058">
    <property type="entry name" value="L domain-like"/>
    <property type="match status" value="1"/>
</dbReference>
<keyword evidence="8" id="KW-0175">Coiled coil</keyword>
<dbReference type="STRING" id="33114.A0A2G2WD15"/>
<dbReference type="GO" id="GO:0016020">
    <property type="term" value="C:membrane"/>
    <property type="evidence" value="ECO:0007669"/>
    <property type="project" value="UniProtKB-SubCell"/>
</dbReference>
<evidence type="ECO:0000313" key="14">
    <source>
        <dbReference type="EMBL" id="PHT43118.1"/>
    </source>
</evidence>
<dbReference type="Pfam" id="PF23598">
    <property type="entry name" value="LRR_14"/>
    <property type="match status" value="1"/>
</dbReference>
<evidence type="ECO:0000256" key="5">
    <source>
        <dbReference type="ARBA" id="ARBA00022741"/>
    </source>
</evidence>
<dbReference type="Pfam" id="PF18052">
    <property type="entry name" value="Rx_N"/>
    <property type="match status" value="1"/>
</dbReference>
<keyword evidence="6" id="KW-0611">Plant defense</keyword>
<dbReference type="InterPro" id="IPR044974">
    <property type="entry name" value="Disease_R_plants"/>
</dbReference>
<feature type="domain" description="Disease resistance N-terminal" evidence="11">
    <location>
        <begin position="30"/>
        <end position="92"/>
    </location>
</feature>
<evidence type="ECO:0000256" key="7">
    <source>
        <dbReference type="ARBA" id="ARBA00022840"/>
    </source>
</evidence>
<dbReference type="Gene3D" id="1.10.8.430">
    <property type="entry name" value="Helical domain of apoptotic protease-activating factors"/>
    <property type="match status" value="1"/>
</dbReference>
<gene>
    <name evidence="14" type="ORF">CQW23_17143</name>
</gene>
<evidence type="ECO:0000256" key="1">
    <source>
        <dbReference type="ARBA" id="ARBA00004170"/>
    </source>
</evidence>
<evidence type="ECO:0000256" key="6">
    <source>
        <dbReference type="ARBA" id="ARBA00022821"/>
    </source>
</evidence>
<keyword evidence="7" id="KW-0067">ATP-binding</keyword>
<evidence type="ECO:0000256" key="3">
    <source>
        <dbReference type="ARBA" id="ARBA00022614"/>
    </source>
</evidence>
<feature type="domain" description="NB-ARC" evidence="10">
    <location>
        <begin position="166"/>
        <end position="335"/>
    </location>
</feature>
<proteinExistence type="inferred from homology"/>
<dbReference type="Gene3D" id="1.10.10.10">
    <property type="entry name" value="Winged helix-like DNA-binding domain superfamily/Winged helix DNA-binding domain"/>
    <property type="match status" value="1"/>
</dbReference>
<feature type="domain" description="Disease resistance protein winged helix" evidence="12">
    <location>
        <begin position="424"/>
        <end position="495"/>
    </location>
</feature>
<keyword evidence="4" id="KW-0677">Repeat</keyword>
<dbReference type="Gene3D" id="3.80.10.10">
    <property type="entry name" value="Ribonuclease Inhibitor"/>
    <property type="match status" value="2"/>
</dbReference>
<accession>A0A2G2WD15</accession>
<keyword evidence="5" id="KW-0547">Nucleotide-binding</keyword>
<organism evidence="14 15">
    <name type="scientific">Capsicum baccatum</name>
    <name type="common">Peruvian pepper</name>
    <dbReference type="NCBI Taxonomy" id="33114"/>
    <lineage>
        <taxon>Eukaryota</taxon>
        <taxon>Viridiplantae</taxon>
        <taxon>Streptophyta</taxon>
        <taxon>Embryophyta</taxon>
        <taxon>Tracheophyta</taxon>
        <taxon>Spermatophyta</taxon>
        <taxon>Magnoliopsida</taxon>
        <taxon>eudicotyledons</taxon>
        <taxon>Gunneridae</taxon>
        <taxon>Pentapetalae</taxon>
        <taxon>asterids</taxon>
        <taxon>lamiids</taxon>
        <taxon>Solanales</taxon>
        <taxon>Solanaceae</taxon>
        <taxon>Solanoideae</taxon>
        <taxon>Capsiceae</taxon>
        <taxon>Capsicum</taxon>
    </lineage>
</organism>
<evidence type="ECO:0000256" key="9">
    <source>
        <dbReference type="ARBA" id="ARBA00023136"/>
    </source>
</evidence>
<dbReference type="GO" id="GO:0043531">
    <property type="term" value="F:ADP binding"/>
    <property type="evidence" value="ECO:0007669"/>
    <property type="project" value="InterPro"/>
</dbReference>
<dbReference type="Pfam" id="PF00931">
    <property type="entry name" value="NB-ARC"/>
    <property type="match status" value="1"/>
</dbReference>
<reference evidence="15" key="2">
    <citation type="journal article" date="2017" name="J. Anim. Genet.">
        <title>Multiple reference genome sequences of hot pepper reveal the massive evolution of plant disease resistance genes by retroduplication.</title>
        <authorList>
            <person name="Kim S."/>
            <person name="Park J."/>
            <person name="Yeom S.-I."/>
            <person name="Kim Y.-M."/>
            <person name="Seo E."/>
            <person name="Kim K.-T."/>
            <person name="Kim M.-S."/>
            <person name="Lee J.M."/>
            <person name="Cheong K."/>
            <person name="Shin H.-S."/>
            <person name="Kim S.-B."/>
            <person name="Han K."/>
            <person name="Lee J."/>
            <person name="Park M."/>
            <person name="Lee H.-A."/>
            <person name="Lee H.-Y."/>
            <person name="Lee Y."/>
            <person name="Oh S."/>
            <person name="Lee J.H."/>
            <person name="Choi E."/>
            <person name="Choi E."/>
            <person name="Lee S.E."/>
            <person name="Jeon J."/>
            <person name="Kim H."/>
            <person name="Choi G."/>
            <person name="Song H."/>
            <person name="Lee J."/>
            <person name="Lee S.-C."/>
            <person name="Kwon J.-K."/>
            <person name="Lee H.-Y."/>
            <person name="Koo N."/>
            <person name="Hong Y."/>
            <person name="Kim R.W."/>
            <person name="Kang W.-H."/>
            <person name="Huh J.H."/>
            <person name="Kang B.-C."/>
            <person name="Yang T.-J."/>
            <person name="Lee Y.-H."/>
            <person name="Bennetzen J.L."/>
            <person name="Choi D."/>
        </authorList>
    </citation>
    <scope>NUCLEOTIDE SEQUENCE [LARGE SCALE GENOMIC DNA]</scope>
    <source>
        <strain evidence="15">cv. PBC81</strain>
    </source>
</reference>
<dbReference type="InterPro" id="IPR032675">
    <property type="entry name" value="LRR_dom_sf"/>
</dbReference>
<reference evidence="14 15" key="1">
    <citation type="journal article" date="2017" name="Genome Biol.">
        <title>New reference genome sequences of hot pepper reveal the massive evolution of plant disease-resistance genes by retroduplication.</title>
        <authorList>
            <person name="Kim S."/>
            <person name="Park J."/>
            <person name="Yeom S.I."/>
            <person name="Kim Y.M."/>
            <person name="Seo E."/>
            <person name="Kim K.T."/>
            <person name="Kim M.S."/>
            <person name="Lee J.M."/>
            <person name="Cheong K."/>
            <person name="Shin H.S."/>
            <person name="Kim S.B."/>
            <person name="Han K."/>
            <person name="Lee J."/>
            <person name="Park M."/>
            <person name="Lee H.A."/>
            <person name="Lee H.Y."/>
            <person name="Lee Y."/>
            <person name="Oh S."/>
            <person name="Lee J.H."/>
            <person name="Choi E."/>
            <person name="Choi E."/>
            <person name="Lee S.E."/>
            <person name="Jeon J."/>
            <person name="Kim H."/>
            <person name="Choi G."/>
            <person name="Song H."/>
            <person name="Lee J."/>
            <person name="Lee S.C."/>
            <person name="Kwon J.K."/>
            <person name="Lee H.Y."/>
            <person name="Koo N."/>
            <person name="Hong Y."/>
            <person name="Kim R.W."/>
            <person name="Kang W.H."/>
            <person name="Huh J.H."/>
            <person name="Kang B.C."/>
            <person name="Yang T.J."/>
            <person name="Lee Y.H."/>
            <person name="Bennetzen J.L."/>
            <person name="Choi D."/>
        </authorList>
    </citation>
    <scope>NUCLEOTIDE SEQUENCE [LARGE SCALE GENOMIC DNA]</scope>
    <source>
        <strain evidence="15">cv. PBC81</strain>
    </source>
</reference>
<comment type="caution">
    <text evidence="14">The sequence shown here is derived from an EMBL/GenBank/DDBJ whole genome shotgun (WGS) entry which is preliminary data.</text>
</comment>
<dbReference type="PANTHER" id="PTHR23155">
    <property type="entry name" value="DISEASE RESISTANCE PROTEIN RP"/>
    <property type="match status" value="1"/>
</dbReference>
<dbReference type="AlphaFoldDB" id="A0A2G2WD15"/>
<comment type="similarity">
    <text evidence="2">Belongs to the disease resistance NB-LRR family.</text>
</comment>
<evidence type="ECO:0000259" key="11">
    <source>
        <dbReference type="Pfam" id="PF18052"/>
    </source>
</evidence>
<dbReference type="GO" id="GO:0005524">
    <property type="term" value="F:ATP binding"/>
    <property type="evidence" value="ECO:0007669"/>
    <property type="project" value="UniProtKB-KW"/>
</dbReference>
<evidence type="ECO:0000313" key="15">
    <source>
        <dbReference type="Proteomes" id="UP000224567"/>
    </source>
</evidence>
<sequence length="879" mass="100627">MGDPITSAVAELIVKDLSKQVNIHSQYAILFESKFEEMKRELNLIRSYLTEATRMKRNDKSLKSTLYKLDELIYEADNVIKDCQIREDYLRMKGNPSCLFPSPREIFFRYNTGKKLTELNKGIVTMHQILRAFVGPITEQSRSDHISSRWTSHVFDQTLIVESSEDTRKIKEWILSHSESLHLVGIVGMGGLGKTTIAQKIYNDRLVNVRFQKKVWVSVSPPYDDLSIMKGILKQLNADDSGTDKRDLLNRIRVALSHKSYLIVMDDVWSIEDGWWYRISRGLPKFIEHNSCIIITSRNEDVVKRMGATESRIHRPRLLDDEESWSLFCKVAFLSTKGKCNTELEEVGREIVRKCHGLPLAIKTTGGMLSSKPQSLGEWTRICENFREKLVSDCVSNISVMASLQLSYDELPSHLKQCILSFSIYPGDHEIEAEHLVRWWVGEGLVRGDDTETATYVAFNYLSELVSRCLVEAVQRSNFDGRVYSCKMPDMVRDMTIRVAEDEMFCNFDRGRLIATVNSRHLGVTKETTFQSLAGNSKLRALLLTTTNSTGFNRKIALAEIKTLRVLDLSCVKLDNIWLLDLWQWITSLMQLAYLNLRDVANLEEIPGSVRKLRGLQILVLRECKELKRLPTSITTLPRLSILDVRGCPSFSCLPQGLSGLSNLKELCGFKIPSSATTEACRLSEVVALNQLRVLQLDITEESKIEEKELAVLKQLQLLRVLSINVGDSENKDIIRKLDNLSPPKHIEELYLKHFLGETAPAWINPISVPQLQYLCIEDSRVLSHMSENFWGDNEGNWKVEGLCLKFLPRLSETWETFQSAMPALKYLEVSHCNSLKNFPCNVECLGYWRMTEEEQENKEEQDVISCHEGNEGEFDYIH</sequence>
<evidence type="ECO:0008006" key="16">
    <source>
        <dbReference type="Google" id="ProtNLM"/>
    </source>
</evidence>
<name>A0A2G2WD15_CAPBA</name>
<dbReference type="OrthoDB" id="2973320at2759"/>
<evidence type="ECO:0000256" key="8">
    <source>
        <dbReference type="ARBA" id="ARBA00023054"/>
    </source>
</evidence>
<dbReference type="FunFam" id="1.10.8.430:FF:000003">
    <property type="entry name" value="Probable disease resistance protein At5g66910"/>
    <property type="match status" value="1"/>
</dbReference>
<feature type="domain" description="Disease resistance R13L4/SHOC-2-like LRR" evidence="13">
    <location>
        <begin position="549"/>
        <end position="778"/>
    </location>
</feature>
<protein>
    <recommendedName>
        <fullName evidence="16">AAA+ ATPase domain-containing protein</fullName>
    </recommendedName>
</protein>
<evidence type="ECO:0000256" key="2">
    <source>
        <dbReference type="ARBA" id="ARBA00008894"/>
    </source>
</evidence>
<comment type="subcellular location">
    <subcellularLocation>
        <location evidence="1">Membrane</location>
        <topology evidence="1">Peripheral membrane protein</topology>
    </subcellularLocation>
</comment>
<evidence type="ECO:0000259" key="12">
    <source>
        <dbReference type="Pfam" id="PF23559"/>
    </source>
</evidence>
<dbReference type="InterPro" id="IPR055414">
    <property type="entry name" value="LRR_R13L4/SHOC2-like"/>
</dbReference>
<evidence type="ECO:0000259" key="13">
    <source>
        <dbReference type="Pfam" id="PF23598"/>
    </source>
</evidence>
<dbReference type="GO" id="GO:0098542">
    <property type="term" value="P:defense response to other organism"/>
    <property type="evidence" value="ECO:0007669"/>
    <property type="project" value="TreeGrafter"/>
</dbReference>
<keyword evidence="9" id="KW-0472">Membrane</keyword>
<evidence type="ECO:0000256" key="4">
    <source>
        <dbReference type="ARBA" id="ARBA00022737"/>
    </source>
</evidence>
<dbReference type="InterPro" id="IPR036388">
    <property type="entry name" value="WH-like_DNA-bd_sf"/>
</dbReference>
<dbReference type="Pfam" id="PF23559">
    <property type="entry name" value="WHD_DRP"/>
    <property type="match status" value="1"/>
</dbReference>
<dbReference type="InterPro" id="IPR002182">
    <property type="entry name" value="NB-ARC"/>
</dbReference>
<dbReference type="PRINTS" id="PR00364">
    <property type="entry name" value="DISEASERSIST"/>
</dbReference>
<dbReference type="EMBL" id="MLFT02000007">
    <property type="protein sequence ID" value="PHT43118.1"/>
    <property type="molecule type" value="Genomic_DNA"/>
</dbReference>
<dbReference type="PANTHER" id="PTHR23155:SF759">
    <property type="entry name" value="AAA+ ATPASE DOMAIN-CONTAINING PROTEIN"/>
    <property type="match status" value="1"/>
</dbReference>
<keyword evidence="15" id="KW-1185">Reference proteome</keyword>
<dbReference type="Gene3D" id="3.40.50.300">
    <property type="entry name" value="P-loop containing nucleotide triphosphate hydrolases"/>
    <property type="match status" value="1"/>
</dbReference>
<dbReference type="Gene3D" id="1.20.5.4130">
    <property type="match status" value="1"/>
</dbReference>